<feature type="non-terminal residue" evidence="3">
    <location>
        <position position="745"/>
    </location>
</feature>
<dbReference type="GO" id="GO:0015074">
    <property type="term" value="P:DNA integration"/>
    <property type="evidence" value="ECO:0007669"/>
    <property type="project" value="InterPro"/>
</dbReference>
<dbReference type="InterPro" id="IPR036397">
    <property type="entry name" value="RNaseH_sf"/>
</dbReference>
<protein>
    <submittedName>
        <fullName evidence="3">Putative ribonuclease H-like domain-containing protein</fullName>
    </submittedName>
</protein>
<dbReference type="InterPro" id="IPR039537">
    <property type="entry name" value="Retrotran_Ty1/copia-like"/>
</dbReference>
<feature type="chain" id="PRO_5025654070" evidence="1">
    <location>
        <begin position="23"/>
        <end position="745"/>
    </location>
</feature>
<dbReference type="PROSITE" id="PS50994">
    <property type="entry name" value="INTEGRASE"/>
    <property type="match status" value="1"/>
</dbReference>
<proteinExistence type="predicted"/>
<feature type="signal peptide" evidence="1">
    <location>
        <begin position="1"/>
        <end position="22"/>
    </location>
</feature>
<dbReference type="GO" id="GO:0003676">
    <property type="term" value="F:nucleic acid binding"/>
    <property type="evidence" value="ECO:0007669"/>
    <property type="project" value="InterPro"/>
</dbReference>
<evidence type="ECO:0000313" key="3">
    <source>
        <dbReference type="EMBL" id="GEY55804.1"/>
    </source>
</evidence>
<dbReference type="Gene3D" id="3.30.420.10">
    <property type="entry name" value="Ribonuclease H-like superfamily/Ribonuclease H"/>
    <property type="match status" value="1"/>
</dbReference>
<dbReference type="InterPro" id="IPR001584">
    <property type="entry name" value="Integrase_cat-core"/>
</dbReference>
<feature type="domain" description="Integrase catalytic" evidence="2">
    <location>
        <begin position="408"/>
        <end position="618"/>
    </location>
</feature>
<dbReference type="InterPro" id="IPR012337">
    <property type="entry name" value="RNaseH-like_sf"/>
</dbReference>
<keyword evidence="1" id="KW-0732">Signal</keyword>
<evidence type="ECO:0000259" key="2">
    <source>
        <dbReference type="PROSITE" id="PS50994"/>
    </source>
</evidence>
<dbReference type="PANTHER" id="PTHR42648">
    <property type="entry name" value="TRANSPOSASE, PUTATIVE-RELATED"/>
    <property type="match status" value="1"/>
</dbReference>
<dbReference type="AlphaFoldDB" id="A0A699HTC7"/>
<reference evidence="3" key="1">
    <citation type="journal article" date="2019" name="Sci. Rep.">
        <title>Draft genome of Tanacetum cinerariifolium, the natural source of mosquito coil.</title>
        <authorList>
            <person name="Yamashiro T."/>
            <person name="Shiraishi A."/>
            <person name="Satake H."/>
            <person name="Nakayama K."/>
        </authorList>
    </citation>
    <scope>NUCLEOTIDE SEQUENCE</scope>
</reference>
<dbReference type="EMBL" id="BKCJ010188788">
    <property type="protein sequence ID" value="GEY55804.1"/>
    <property type="molecule type" value="Genomic_DNA"/>
</dbReference>
<dbReference type="Pfam" id="PF14223">
    <property type="entry name" value="Retrotran_gag_2"/>
    <property type="match status" value="1"/>
</dbReference>
<sequence length="745" mass="83665">MNISKMTMTMLILLSLCLLSDGRGGLSFRGGGSFGESHGGSSFGGSRGVQAVAVVVVVDHVVVVLGVVDYVEKVEVVAVEVVQAEEEILSPSGGIHQLTIRCIVVEENNDNLLQLLDSRGGSHVTNVLAFDKDDFTSWKIRFLVFLDGLEPYLITTLEDGLFVPMSNLSTPTNTLLKRQNQWSNNESHLANQDKRLKSIIIRCLPNDVIKYVIKYKSTKEMWTKLYLAYEGPSDTRDTKIATLMLKFNAFKALKGEKVNDTYTQLICLLNDLKNNGDSDSDVEEDNRTNNKFMAELNAEYHERALLANQKRFYKRCGSVRSTRKPMDKSKETCFACGKHGKGDKGKSDKGLVAESFNRDDESVSLEDEWNINFKAFMEIAEDEPSVGKGSGCSRYMTGVKQYMHRFSKEFGPKVVFGDKSSGDIEGYSLVNCNGITFTKTEGSILNEKDKVVLIASRKRDVYVIDMSSYNTDSNACFYAKASATCKKGKQHRATFTTKRQIENLNDTKVKQLRSDNGTEFTNHTLEAFCDEKGILQNFSSPCTPEKNGVAERRNRTLIEAARTMLNRLRTSSNSRNKNVDTTLRYKNDNQSGQFGNQRTMNVAGAREIKPKKVKDSAYHKEKMLLYKQAVKGVPLQAEQYDWLAGTDEEIDEQELEAHYIYMAKIQEVPTVDTCTDSEPLEKVQNDTGYNVFANDIQNDQNDVECDDERVALANLIANLKLDVDEKKYSKAIKESKHNTCSGIKR</sequence>
<name>A0A699HTC7_TANCI</name>
<organism evidence="3">
    <name type="scientific">Tanacetum cinerariifolium</name>
    <name type="common">Dalmatian daisy</name>
    <name type="synonym">Chrysanthemum cinerariifolium</name>
    <dbReference type="NCBI Taxonomy" id="118510"/>
    <lineage>
        <taxon>Eukaryota</taxon>
        <taxon>Viridiplantae</taxon>
        <taxon>Streptophyta</taxon>
        <taxon>Embryophyta</taxon>
        <taxon>Tracheophyta</taxon>
        <taxon>Spermatophyta</taxon>
        <taxon>Magnoliopsida</taxon>
        <taxon>eudicotyledons</taxon>
        <taxon>Gunneridae</taxon>
        <taxon>Pentapetalae</taxon>
        <taxon>asterids</taxon>
        <taxon>campanulids</taxon>
        <taxon>Asterales</taxon>
        <taxon>Asteraceae</taxon>
        <taxon>Asteroideae</taxon>
        <taxon>Anthemideae</taxon>
        <taxon>Anthemidinae</taxon>
        <taxon>Tanacetum</taxon>
    </lineage>
</organism>
<dbReference type="PANTHER" id="PTHR42648:SF32">
    <property type="entry name" value="RIBONUCLEASE H-LIKE DOMAIN, GAG-PRE-INTEGRASE DOMAIN PROTEIN-RELATED"/>
    <property type="match status" value="1"/>
</dbReference>
<dbReference type="SUPFAM" id="SSF53098">
    <property type="entry name" value="Ribonuclease H-like"/>
    <property type="match status" value="1"/>
</dbReference>
<accession>A0A699HTC7</accession>
<gene>
    <name evidence="3" type="ORF">Tci_427778</name>
</gene>
<comment type="caution">
    <text evidence="3">The sequence shown here is derived from an EMBL/GenBank/DDBJ whole genome shotgun (WGS) entry which is preliminary data.</text>
</comment>
<evidence type="ECO:0000256" key="1">
    <source>
        <dbReference type="SAM" id="SignalP"/>
    </source>
</evidence>